<dbReference type="PANTHER" id="PTHR19446">
    <property type="entry name" value="REVERSE TRANSCRIPTASES"/>
    <property type="match status" value="1"/>
</dbReference>
<feature type="region of interest" description="Disordered" evidence="1">
    <location>
        <begin position="96"/>
        <end position="118"/>
    </location>
</feature>
<sequence length="175" mass="19841">MQDSIILRCEFLKLLWPSSKSPEVDPPLYGQLIFNKAGKTIHWKKDSLFNKWCWENWTAICRRMKLNDSLTPDTKINSKWMKDLNVKEDSIKILGENTGNTRGHSRPFIPPPPSSTRGMGFPAITDVPRCISGMTSVTTSVYLERKKIFQIAEAWFSTLQTTGPTLQPDPGTPSL</sequence>
<dbReference type="EMBL" id="CAJHUB010000769">
    <property type="protein sequence ID" value="CAD7689569.1"/>
    <property type="molecule type" value="Genomic_DNA"/>
</dbReference>
<dbReference type="AlphaFoldDB" id="A0A811ZLL5"/>
<reference evidence="2" key="1">
    <citation type="submission" date="2020-12" db="EMBL/GenBank/DDBJ databases">
        <authorList>
            <consortium name="Molecular Ecology Group"/>
        </authorList>
    </citation>
    <scope>NUCLEOTIDE SEQUENCE</scope>
    <source>
        <strain evidence="2">TBG_1078</strain>
    </source>
</reference>
<gene>
    <name evidence="2" type="ORF">NYPRO_LOCUS22363</name>
</gene>
<accession>A0A811ZLL5</accession>
<evidence type="ECO:0000313" key="2">
    <source>
        <dbReference type="EMBL" id="CAD7689569.1"/>
    </source>
</evidence>
<evidence type="ECO:0000313" key="3">
    <source>
        <dbReference type="Proteomes" id="UP000645828"/>
    </source>
</evidence>
<keyword evidence="3" id="KW-1185">Reference proteome</keyword>
<comment type="caution">
    <text evidence="2">The sequence shown here is derived from an EMBL/GenBank/DDBJ whole genome shotgun (WGS) entry which is preliminary data.</text>
</comment>
<evidence type="ECO:0000256" key="1">
    <source>
        <dbReference type="SAM" id="MobiDB-lite"/>
    </source>
</evidence>
<dbReference type="Proteomes" id="UP000645828">
    <property type="component" value="Unassembled WGS sequence"/>
</dbReference>
<protein>
    <submittedName>
        <fullName evidence="2">(raccoon dog) hypothetical protein</fullName>
    </submittedName>
</protein>
<organism evidence="2 3">
    <name type="scientific">Nyctereutes procyonoides</name>
    <name type="common">Raccoon dog</name>
    <name type="synonym">Canis procyonoides</name>
    <dbReference type="NCBI Taxonomy" id="34880"/>
    <lineage>
        <taxon>Eukaryota</taxon>
        <taxon>Metazoa</taxon>
        <taxon>Chordata</taxon>
        <taxon>Craniata</taxon>
        <taxon>Vertebrata</taxon>
        <taxon>Euteleostomi</taxon>
        <taxon>Mammalia</taxon>
        <taxon>Eutheria</taxon>
        <taxon>Laurasiatheria</taxon>
        <taxon>Carnivora</taxon>
        <taxon>Caniformia</taxon>
        <taxon>Canidae</taxon>
        <taxon>Nyctereutes</taxon>
    </lineage>
</organism>
<name>A0A811ZLL5_NYCPR</name>
<proteinExistence type="predicted"/>